<evidence type="ECO:0000313" key="3">
    <source>
        <dbReference type="EMBL" id="MBS9719824.1"/>
    </source>
</evidence>
<keyword evidence="1" id="KW-0472">Membrane</keyword>
<dbReference type="EMBL" id="JAFMNX010000001">
    <property type="protein sequence ID" value="MBS9719824.1"/>
    <property type="molecule type" value="Genomic_DNA"/>
</dbReference>
<organism evidence="3 4">
    <name type="scientific">Tianweitania aestuarii</name>
    <dbReference type="NCBI Taxonomy" id="2814886"/>
    <lineage>
        <taxon>Bacteria</taxon>
        <taxon>Pseudomonadati</taxon>
        <taxon>Pseudomonadota</taxon>
        <taxon>Alphaproteobacteria</taxon>
        <taxon>Hyphomicrobiales</taxon>
        <taxon>Phyllobacteriaceae</taxon>
        <taxon>Tianweitania</taxon>
    </lineage>
</organism>
<keyword evidence="1" id="KW-1133">Transmembrane helix</keyword>
<dbReference type="Pfam" id="PF07811">
    <property type="entry name" value="TadE"/>
    <property type="match status" value="1"/>
</dbReference>
<feature type="domain" description="TadE-like" evidence="2">
    <location>
        <begin position="18"/>
        <end position="60"/>
    </location>
</feature>
<accession>A0ABS5RS67</accession>
<dbReference type="InterPro" id="IPR012495">
    <property type="entry name" value="TadE-like_dom"/>
</dbReference>
<comment type="caution">
    <text evidence="3">The sequence shown here is derived from an EMBL/GenBank/DDBJ whole genome shotgun (WGS) entry which is preliminary data.</text>
</comment>
<keyword evidence="4" id="KW-1185">Reference proteome</keyword>
<keyword evidence="1" id="KW-0812">Transmembrane</keyword>
<evidence type="ECO:0000259" key="2">
    <source>
        <dbReference type="Pfam" id="PF07811"/>
    </source>
</evidence>
<evidence type="ECO:0000313" key="4">
    <source>
        <dbReference type="Proteomes" id="UP001297272"/>
    </source>
</evidence>
<feature type="transmembrane region" description="Helical" evidence="1">
    <location>
        <begin position="21"/>
        <end position="44"/>
    </location>
</feature>
<name>A0ABS5RS67_9HYPH</name>
<proteinExistence type="predicted"/>
<sequence length="146" mass="15732">MKGKLRIWFGNFFECRNGTAAVEFALLSPLYILLLMGLLAYGIYIAAAHSVQQIAADAARIAVGGIDNAERQKLVTDFVSGHSQGYAFVEPNKLSVAVSQATAGDEYFVVTLTYDAADLPIWQLASDLPLPQTAIVRQSVVRIGGL</sequence>
<dbReference type="RefSeq" id="WP_213983425.1">
    <property type="nucleotide sequence ID" value="NZ_JAFMNX010000001.1"/>
</dbReference>
<gene>
    <name evidence="3" type="ORF">JYU29_03880</name>
</gene>
<protein>
    <submittedName>
        <fullName evidence="3">Pilus assembly protein</fullName>
    </submittedName>
</protein>
<evidence type="ECO:0000256" key="1">
    <source>
        <dbReference type="SAM" id="Phobius"/>
    </source>
</evidence>
<reference evidence="3 4" key="1">
    <citation type="submission" date="2021-03" db="EMBL/GenBank/DDBJ databases">
        <title>Tianweitania aestuarii sp. nov., isolated from a tidal flat.</title>
        <authorList>
            <person name="Park S."/>
            <person name="Yoon J.-H."/>
        </authorList>
    </citation>
    <scope>NUCLEOTIDE SEQUENCE [LARGE SCALE GENOMIC DNA]</scope>
    <source>
        <strain evidence="3 4">BSSL-BM11</strain>
    </source>
</reference>
<dbReference type="Proteomes" id="UP001297272">
    <property type="component" value="Unassembled WGS sequence"/>
</dbReference>